<name>A0A256FMB3_9HYPH</name>
<keyword evidence="2" id="KW-1185">Reference proteome</keyword>
<dbReference type="AlphaFoldDB" id="A0A256FMB3"/>
<protein>
    <submittedName>
        <fullName evidence="1">Uncharacterized protein</fullName>
    </submittedName>
</protein>
<comment type="caution">
    <text evidence="1">The sequence shown here is derived from an EMBL/GenBank/DDBJ whole genome shotgun (WGS) entry which is preliminary data.</text>
</comment>
<evidence type="ECO:0000313" key="2">
    <source>
        <dbReference type="Proteomes" id="UP000216478"/>
    </source>
</evidence>
<reference evidence="1 2" key="1">
    <citation type="submission" date="2017-07" db="EMBL/GenBank/DDBJ databases">
        <title>Phylogenetic study on the rhizospheric bacterium Ochrobactrum sp. A44.</title>
        <authorList>
            <person name="Krzyzanowska D.M."/>
            <person name="Ossowicki A."/>
            <person name="Rajewska M."/>
            <person name="Maciag T."/>
            <person name="Kaczynski Z."/>
            <person name="Czerwicka M."/>
            <person name="Jafra S."/>
        </authorList>
    </citation>
    <scope>NUCLEOTIDE SEQUENCE [LARGE SCALE GENOMIC DNA]</scope>
    <source>
        <strain evidence="1 2">OgA9a</strain>
    </source>
</reference>
<organism evidence="1 2">
    <name type="scientific">Brucella grignonensis</name>
    <dbReference type="NCBI Taxonomy" id="94627"/>
    <lineage>
        <taxon>Bacteria</taxon>
        <taxon>Pseudomonadati</taxon>
        <taxon>Pseudomonadota</taxon>
        <taxon>Alphaproteobacteria</taxon>
        <taxon>Hyphomicrobiales</taxon>
        <taxon>Brucellaceae</taxon>
        <taxon>Brucella/Ochrobactrum group</taxon>
        <taxon>Brucella</taxon>
    </lineage>
</organism>
<evidence type="ECO:0000313" key="1">
    <source>
        <dbReference type="EMBL" id="OYR15959.1"/>
    </source>
</evidence>
<accession>A0A256FMB3</accession>
<dbReference type="Proteomes" id="UP000216478">
    <property type="component" value="Unassembled WGS sequence"/>
</dbReference>
<gene>
    <name evidence="1" type="ORF">CEV33_0008</name>
</gene>
<sequence length="48" mass="5705">MNVNIAVDPRFSHVIDRPALLTRFRHPFELIRRTPATLYTTQHVENIF</sequence>
<dbReference type="EMBL" id="NNRL01000153">
    <property type="protein sequence ID" value="OYR15959.1"/>
    <property type="molecule type" value="Genomic_DNA"/>
</dbReference>
<proteinExistence type="predicted"/>